<dbReference type="Pfam" id="PF01081">
    <property type="entry name" value="Aldolase"/>
    <property type="match status" value="1"/>
</dbReference>
<dbReference type="RefSeq" id="WP_236346702.1">
    <property type="nucleotide sequence ID" value="NZ_CAKMMF010000042.1"/>
</dbReference>
<reference evidence="6" key="1">
    <citation type="submission" date="2022-01" db="EMBL/GenBank/DDBJ databases">
        <authorList>
            <person name="Criscuolo A."/>
        </authorList>
    </citation>
    <scope>NUCLEOTIDE SEQUENCE</scope>
    <source>
        <strain evidence="6">CIP111893</strain>
    </source>
</reference>
<evidence type="ECO:0000256" key="5">
    <source>
        <dbReference type="ARBA" id="ARBA00023277"/>
    </source>
</evidence>
<dbReference type="CDD" id="cd00452">
    <property type="entry name" value="KDPG_aldolase"/>
    <property type="match status" value="1"/>
</dbReference>
<dbReference type="PANTHER" id="PTHR30246">
    <property type="entry name" value="2-KETO-3-DEOXY-6-PHOSPHOGLUCONATE ALDOLASE"/>
    <property type="match status" value="1"/>
</dbReference>
<proteinExistence type="inferred from homology"/>
<evidence type="ECO:0000256" key="2">
    <source>
        <dbReference type="ARBA" id="ARBA00006906"/>
    </source>
</evidence>
<keyword evidence="5" id="KW-0119">Carbohydrate metabolism</keyword>
<accession>A0ABM9CTS1</accession>
<dbReference type="InterPro" id="IPR013785">
    <property type="entry name" value="Aldolase_TIM"/>
</dbReference>
<dbReference type="Proteomes" id="UP000838686">
    <property type="component" value="Unassembled WGS sequence"/>
</dbReference>
<dbReference type="EMBL" id="CAKMMF010000042">
    <property type="protein sequence ID" value="CAH1223443.1"/>
    <property type="molecule type" value="Genomic_DNA"/>
</dbReference>
<evidence type="ECO:0000313" key="7">
    <source>
        <dbReference type="Proteomes" id="UP000838686"/>
    </source>
</evidence>
<dbReference type="Gene3D" id="3.20.20.70">
    <property type="entry name" value="Aldolase class I"/>
    <property type="match status" value="1"/>
</dbReference>
<evidence type="ECO:0000256" key="3">
    <source>
        <dbReference type="ARBA" id="ARBA00011233"/>
    </source>
</evidence>
<sequence length="217" mass="23509">MTSVLDIIRQQKIISAIRVQSEEHIAEVVASLYSGGVKVIEITMNTPNALNHIEKIKENHPDAIIGVGTVLDAETTRSAIMAGASFLLSPLLNKEALQMANRYNVPFIPGVLTPTEIITAYEYGAKAVKIFPISSLGPKYLKDILAPLPHVEIVPMGGITADNAKQYLEAGSLALGMGSTLVNDQLIKEGNFLEIESRARQLVGIVDQFNRETSDTL</sequence>
<keyword evidence="7" id="KW-1185">Reference proteome</keyword>
<protein>
    <submittedName>
        <fullName evidence="6">KHG/KDPG aldolase</fullName>
    </submittedName>
</protein>
<dbReference type="PANTHER" id="PTHR30246:SF1">
    <property type="entry name" value="2-DEHYDRO-3-DEOXY-6-PHOSPHOGALACTONATE ALDOLASE-RELATED"/>
    <property type="match status" value="1"/>
</dbReference>
<evidence type="ECO:0000256" key="1">
    <source>
        <dbReference type="ARBA" id="ARBA00004761"/>
    </source>
</evidence>
<gene>
    <name evidence="6" type="primary">kdgA_3</name>
    <name evidence="6" type="ORF">PAECIP111893_04974</name>
</gene>
<dbReference type="InterPro" id="IPR000887">
    <property type="entry name" value="Aldlse_KDPG_KHG"/>
</dbReference>
<dbReference type="SUPFAM" id="SSF51569">
    <property type="entry name" value="Aldolase"/>
    <property type="match status" value="1"/>
</dbReference>
<comment type="pathway">
    <text evidence="1">Carbohydrate acid metabolism.</text>
</comment>
<evidence type="ECO:0000256" key="4">
    <source>
        <dbReference type="ARBA" id="ARBA00023239"/>
    </source>
</evidence>
<evidence type="ECO:0000313" key="6">
    <source>
        <dbReference type="EMBL" id="CAH1223443.1"/>
    </source>
</evidence>
<name>A0ABM9CTS1_9BACL</name>
<comment type="similarity">
    <text evidence="2">Belongs to the KHG/KDPG aldolase family.</text>
</comment>
<dbReference type="NCBIfam" id="TIGR01182">
    <property type="entry name" value="eda"/>
    <property type="match status" value="1"/>
</dbReference>
<organism evidence="6 7">
    <name type="scientific">Paenibacillus plantiphilus</name>
    <dbReference type="NCBI Taxonomy" id="2905650"/>
    <lineage>
        <taxon>Bacteria</taxon>
        <taxon>Bacillati</taxon>
        <taxon>Bacillota</taxon>
        <taxon>Bacilli</taxon>
        <taxon>Bacillales</taxon>
        <taxon>Paenibacillaceae</taxon>
        <taxon>Paenibacillus</taxon>
    </lineage>
</organism>
<comment type="subunit">
    <text evidence="3">Homotrimer.</text>
</comment>
<keyword evidence="4" id="KW-0456">Lyase</keyword>
<comment type="caution">
    <text evidence="6">The sequence shown here is derived from an EMBL/GenBank/DDBJ whole genome shotgun (WGS) entry which is preliminary data.</text>
</comment>